<protein>
    <recommendedName>
        <fullName evidence="3 7">3-deoxy-D-manno-octulosonic acid transferase</fullName>
        <shortName evidence="7">Kdo transferase</shortName>
        <ecNumber evidence="2 7">2.4.99.12</ecNumber>
    </recommendedName>
    <alternativeName>
        <fullName evidence="5 7">Lipid IV(A) 3-deoxy-D-manno-octulosonic acid transferase</fullName>
    </alternativeName>
</protein>
<evidence type="ECO:0000256" key="3">
    <source>
        <dbReference type="ARBA" id="ARBA00019077"/>
    </source>
</evidence>
<dbReference type="InterPro" id="IPR007507">
    <property type="entry name" value="Glycos_transf_N"/>
</dbReference>
<keyword evidence="7" id="KW-1003">Cell membrane</keyword>
<evidence type="ECO:0000256" key="7">
    <source>
        <dbReference type="RuleBase" id="RU365103"/>
    </source>
</evidence>
<dbReference type="PANTHER" id="PTHR42755">
    <property type="entry name" value="3-DEOXY-MANNO-OCTULOSONATE CYTIDYLYLTRANSFERASE"/>
    <property type="match status" value="1"/>
</dbReference>
<name>A0ABX0XHI4_9BACT</name>
<dbReference type="RefSeq" id="WP_168040146.1">
    <property type="nucleotide sequence ID" value="NZ_JAATJH010000010.1"/>
</dbReference>
<dbReference type="InterPro" id="IPR039901">
    <property type="entry name" value="Kdotransferase"/>
</dbReference>
<keyword evidence="7" id="KW-0472">Membrane</keyword>
<evidence type="ECO:0000256" key="2">
    <source>
        <dbReference type="ARBA" id="ARBA00012621"/>
    </source>
</evidence>
<dbReference type="GO" id="GO:0043842">
    <property type="term" value="F:Kdo transferase activity"/>
    <property type="evidence" value="ECO:0007669"/>
    <property type="project" value="UniProtKB-EC"/>
</dbReference>
<keyword evidence="9" id="KW-0328">Glycosyltransferase</keyword>
<dbReference type="EC" id="2.4.99.12" evidence="2 7"/>
<evidence type="ECO:0000256" key="1">
    <source>
        <dbReference type="ARBA" id="ARBA00004713"/>
    </source>
</evidence>
<evidence type="ECO:0000256" key="4">
    <source>
        <dbReference type="ARBA" id="ARBA00022679"/>
    </source>
</evidence>
<comment type="caution">
    <text evidence="9">The sequence shown here is derived from an EMBL/GenBank/DDBJ whole genome shotgun (WGS) entry which is preliminary data.</text>
</comment>
<dbReference type="Gene3D" id="3.40.50.2000">
    <property type="entry name" value="Glycogen Phosphorylase B"/>
    <property type="match status" value="1"/>
</dbReference>
<comment type="function">
    <text evidence="7">Involved in lipopolysaccharide (LPS) biosynthesis. Catalyzes the transfer of 3-deoxy-D-manno-octulosonate (Kdo) residue(s) from CMP-Kdo to lipid IV(A), the tetraacyldisaccharide-1,4'-bisphosphate precursor of lipid A.</text>
</comment>
<comment type="similarity">
    <text evidence="7">Belongs to the glycosyltransferase group 1 family.</text>
</comment>
<gene>
    <name evidence="9" type="ORF">GGR27_003812</name>
</gene>
<comment type="catalytic activity">
    <reaction evidence="6 7">
        <text>lipid IVA (E. coli) + CMP-3-deoxy-beta-D-manno-octulosonate = alpha-Kdo-(2-&gt;6)-lipid IVA (E. coli) + CMP + H(+)</text>
        <dbReference type="Rhea" id="RHEA:28066"/>
        <dbReference type="ChEBI" id="CHEBI:15378"/>
        <dbReference type="ChEBI" id="CHEBI:58603"/>
        <dbReference type="ChEBI" id="CHEBI:60364"/>
        <dbReference type="ChEBI" id="CHEBI:60377"/>
        <dbReference type="ChEBI" id="CHEBI:85987"/>
        <dbReference type="EC" id="2.4.99.12"/>
    </reaction>
</comment>
<dbReference type="Gene3D" id="3.40.50.11720">
    <property type="entry name" value="3-Deoxy-D-manno-octulosonic-acid transferase, N-terminal domain"/>
    <property type="match status" value="1"/>
</dbReference>
<dbReference type="EMBL" id="JAATJH010000010">
    <property type="protein sequence ID" value="NJC28289.1"/>
    <property type="molecule type" value="Genomic_DNA"/>
</dbReference>
<accession>A0ABX0XHI4</accession>
<dbReference type="Proteomes" id="UP000770785">
    <property type="component" value="Unassembled WGS sequence"/>
</dbReference>
<dbReference type="PANTHER" id="PTHR42755:SF1">
    <property type="entry name" value="3-DEOXY-D-MANNO-OCTULOSONIC ACID TRANSFERASE, MITOCHONDRIAL-RELATED"/>
    <property type="match status" value="1"/>
</dbReference>
<evidence type="ECO:0000259" key="8">
    <source>
        <dbReference type="Pfam" id="PF04413"/>
    </source>
</evidence>
<dbReference type="Pfam" id="PF04413">
    <property type="entry name" value="Glycos_transf_N"/>
    <property type="match status" value="1"/>
</dbReference>
<organism evidence="9 10">
    <name type="scientific">Neolewinella antarctica</name>
    <dbReference type="NCBI Taxonomy" id="442734"/>
    <lineage>
        <taxon>Bacteria</taxon>
        <taxon>Pseudomonadati</taxon>
        <taxon>Bacteroidota</taxon>
        <taxon>Saprospiria</taxon>
        <taxon>Saprospirales</taxon>
        <taxon>Lewinellaceae</taxon>
        <taxon>Neolewinella</taxon>
    </lineage>
</organism>
<feature type="domain" description="3-deoxy-D-manno-octulosonic-acid transferase N-terminal" evidence="8">
    <location>
        <begin position="43"/>
        <end position="207"/>
    </location>
</feature>
<dbReference type="InterPro" id="IPR038107">
    <property type="entry name" value="Glycos_transf_N_sf"/>
</dbReference>
<proteinExistence type="inferred from homology"/>
<keyword evidence="4 7" id="KW-0808">Transferase</keyword>
<evidence type="ECO:0000256" key="6">
    <source>
        <dbReference type="ARBA" id="ARBA00049183"/>
    </source>
</evidence>
<keyword evidence="10" id="KW-1185">Reference proteome</keyword>
<evidence type="ECO:0000313" key="10">
    <source>
        <dbReference type="Proteomes" id="UP000770785"/>
    </source>
</evidence>
<sequence>MTALYRFATEAYHTGIAVAGRFGNERARKWTTGRDGQETPPKPTGKKRLWMHCASLGEWEQGRPVLEDLRKNLPEWEVVLTFFSPSGYDRAGQTELAEHVLYLPPDSPENATAWVRDLAPDLAIFVKYEFWYFHLQALHAAGVPTWLVAATFRPEQLFFKFYGSWYREMLQLFTGIITQTKRSKKLLVESTDYPGKRIWVAGDPRMDRTLALTQVPWADETLTQFCAGKPTIFAGSVWPHDLDVWKTAWPQIEEDWQVVFAPHQLQEEEINQMLDDFDGVRYTEVDDVDLTKENVLILDTIGMLSKAYRYGRVAYVGGAFRTGLHSTLEPMAYGLPTIFGPKHKKFPEAQTAVDAGGAFVVTDDEDLIDTLHHLNDNVTWEEAHRAQLEVGQANAGAGSRTADIILQVLAARKRVR</sequence>
<keyword evidence="7" id="KW-0448">Lipopolysaccharide biosynthesis</keyword>
<comment type="subcellular location">
    <subcellularLocation>
        <location evidence="7">Cell membrane</location>
    </subcellularLocation>
</comment>
<evidence type="ECO:0000313" key="9">
    <source>
        <dbReference type="EMBL" id="NJC28289.1"/>
    </source>
</evidence>
<evidence type="ECO:0000256" key="5">
    <source>
        <dbReference type="ARBA" id="ARBA00031445"/>
    </source>
</evidence>
<reference evidence="9 10" key="1">
    <citation type="submission" date="2020-03" db="EMBL/GenBank/DDBJ databases">
        <title>Genomic Encyclopedia of Type Strains, Phase IV (KMG-IV): sequencing the most valuable type-strain genomes for metagenomic binning, comparative biology and taxonomic classification.</title>
        <authorList>
            <person name="Goeker M."/>
        </authorList>
    </citation>
    <scope>NUCLEOTIDE SEQUENCE [LARGE SCALE GENOMIC DNA]</scope>
    <source>
        <strain evidence="9 10">DSM 105096</strain>
    </source>
</reference>
<comment type="pathway">
    <text evidence="1 7">Bacterial outer membrane biogenesis; LPS core biosynthesis.</text>
</comment>
<dbReference type="SUPFAM" id="SSF53756">
    <property type="entry name" value="UDP-Glycosyltransferase/glycogen phosphorylase"/>
    <property type="match status" value="1"/>
</dbReference>